<evidence type="ECO:0000313" key="2">
    <source>
        <dbReference type="EMBL" id="RNA25929.1"/>
    </source>
</evidence>
<proteinExistence type="predicted"/>
<dbReference type="EMBL" id="REGN01002833">
    <property type="protein sequence ID" value="RNA25929.1"/>
    <property type="molecule type" value="Genomic_DNA"/>
</dbReference>
<feature type="region of interest" description="Disordered" evidence="1">
    <location>
        <begin position="128"/>
        <end position="188"/>
    </location>
</feature>
<reference evidence="2 3" key="1">
    <citation type="journal article" date="2018" name="Sci. Rep.">
        <title>Genomic signatures of local adaptation to the degree of environmental predictability in rotifers.</title>
        <authorList>
            <person name="Franch-Gras L."/>
            <person name="Hahn C."/>
            <person name="Garcia-Roger E.M."/>
            <person name="Carmona M.J."/>
            <person name="Serra M."/>
            <person name="Gomez A."/>
        </authorList>
    </citation>
    <scope>NUCLEOTIDE SEQUENCE [LARGE SCALE GENOMIC DNA]</scope>
    <source>
        <strain evidence="2">HYR1</strain>
    </source>
</reference>
<name>A0A3M7RR35_BRAPC</name>
<gene>
    <name evidence="2" type="ORF">BpHYR1_029747</name>
</gene>
<feature type="compositionally biased region" description="Low complexity" evidence="1">
    <location>
        <begin position="143"/>
        <end position="154"/>
    </location>
</feature>
<evidence type="ECO:0000256" key="1">
    <source>
        <dbReference type="SAM" id="MobiDB-lite"/>
    </source>
</evidence>
<sequence>MPYIQNGPKVDGQFHQKARQSDLKAKAKIKAFNDKNLKAQVVDIKVGDIVILKWKRARKSCSLFDPNPFKVIKIEGSMITVERDGKILVRNSSFMKLYVQEKPTSTFEEFLFDKRGGDMVVQMEAVTGTEDEGKNDFETSQNSGVSDEVVSVEGRPTRVVKKPDRYGQPVEYGTRPYVKRNSNQKEEE</sequence>
<protein>
    <submittedName>
        <fullName evidence="2">Retrovirus-related Pol poly from transposon</fullName>
    </submittedName>
</protein>
<accession>A0A3M7RR35</accession>
<dbReference type="AlphaFoldDB" id="A0A3M7RR35"/>
<keyword evidence="3" id="KW-1185">Reference proteome</keyword>
<dbReference type="OrthoDB" id="10068564at2759"/>
<dbReference type="Proteomes" id="UP000276133">
    <property type="component" value="Unassembled WGS sequence"/>
</dbReference>
<comment type="caution">
    <text evidence="2">The sequence shown here is derived from an EMBL/GenBank/DDBJ whole genome shotgun (WGS) entry which is preliminary data.</text>
</comment>
<evidence type="ECO:0000313" key="3">
    <source>
        <dbReference type="Proteomes" id="UP000276133"/>
    </source>
</evidence>
<organism evidence="2 3">
    <name type="scientific">Brachionus plicatilis</name>
    <name type="common">Marine rotifer</name>
    <name type="synonym">Brachionus muelleri</name>
    <dbReference type="NCBI Taxonomy" id="10195"/>
    <lineage>
        <taxon>Eukaryota</taxon>
        <taxon>Metazoa</taxon>
        <taxon>Spiralia</taxon>
        <taxon>Gnathifera</taxon>
        <taxon>Rotifera</taxon>
        <taxon>Eurotatoria</taxon>
        <taxon>Monogononta</taxon>
        <taxon>Pseudotrocha</taxon>
        <taxon>Ploima</taxon>
        <taxon>Brachionidae</taxon>
        <taxon>Brachionus</taxon>
    </lineage>
</organism>